<reference evidence="8 9" key="1">
    <citation type="submission" date="2021-06" db="EMBL/GenBank/DDBJ databases">
        <title>A haploid diamondback moth (Plutella xylostella L.) genome assembly resolves 31 chromosomes and identifies a diamide resistance mutation.</title>
        <authorList>
            <person name="Ward C.M."/>
            <person name="Perry K.D."/>
            <person name="Baker G."/>
            <person name="Powis K."/>
            <person name="Heckel D.G."/>
            <person name="Baxter S.W."/>
        </authorList>
    </citation>
    <scope>NUCLEOTIDE SEQUENCE [LARGE SCALE GENOMIC DNA]</scope>
    <source>
        <strain evidence="8 9">LV</strain>
        <tissue evidence="8">Single pupa</tissue>
    </source>
</reference>
<dbReference type="InterPro" id="IPR001128">
    <property type="entry name" value="Cyt_P450"/>
</dbReference>
<keyword evidence="9" id="KW-1185">Reference proteome</keyword>
<evidence type="ECO:0000256" key="3">
    <source>
        <dbReference type="ARBA" id="ARBA00022617"/>
    </source>
</evidence>
<dbReference type="SUPFAM" id="SSF48264">
    <property type="entry name" value="Cytochrome P450"/>
    <property type="match status" value="1"/>
</dbReference>
<dbReference type="InterPro" id="IPR050196">
    <property type="entry name" value="Cytochrome_P450_Monoox"/>
</dbReference>
<proteinExistence type="inferred from homology"/>
<comment type="similarity">
    <text evidence="2">Belongs to the cytochrome P450 family.</text>
</comment>
<name>A0ABQ7QH89_PLUXY</name>
<evidence type="ECO:0000256" key="1">
    <source>
        <dbReference type="ARBA" id="ARBA00001971"/>
    </source>
</evidence>
<keyword evidence="6" id="KW-0408">Iron</keyword>
<protein>
    <recommendedName>
        <fullName evidence="10">Cytochrome P450</fullName>
    </recommendedName>
</protein>
<evidence type="ECO:0000256" key="7">
    <source>
        <dbReference type="ARBA" id="ARBA00023033"/>
    </source>
</evidence>
<evidence type="ECO:0000313" key="8">
    <source>
        <dbReference type="EMBL" id="KAG7303308.1"/>
    </source>
</evidence>
<keyword evidence="3" id="KW-0349">Heme</keyword>
<dbReference type="InterPro" id="IPR002401">
    <property type="entry name" value="Cyt_P450_E_grp-I"/>
</dbReference>
<dbReference type="Pfam" id="PF00067">
    <property type="entry name" value="p450"/>
    <property type="match status" value="1"/>
</dbReference>
<evidence type="ECO:0000256" key="4">
    <source>
        <dbReference type="ARBA" id="ARBA00022723"/>
    </source>
</evidence>
<evidence type="ECO:0000256" key="5">
    <source>
        <dbReference type="ARBA" id="ARBA00023002"/>
    </source>
</evidence>
<evidence type="ECO:0000313" key="9">
    <source>
        <dbReference type="Proteomes" id="UP000823941"/>
    </source>
</evidence>
<keyword evidence="4" id="KW-0479">Metal-binding</keyword>
<dbReference type="EMBL" id="JAHIBW010000016">
    <property type="protein sequence ID" value="KAG7303308.1"/>
    <property type="molecule type" value="Genomic_DNA"/>
</dbReference>
<comment type="caution">
    <text evidence="8">The sequence shown here is derived from an EMBL/GenBank/DDBJ whole genome shotgun (WGS) entry which is preliminary data.</text>
</comment>
<accession>A0ABQ7QH89</accession>
<evidence type="ECO:0000256" key="6">
    <source>
        <dbReference type="ARBA" id="ARBA00023004"/>
    </source>
</evidence>
<dbReference type="PANTHER" id="PTHR24291:SF201">
    <property type="entry name" value="CYTOCHROME P450, FAMILY 4, SUBFAMILY B, POLYPEPTIDE 7"/>
    <property type="match status" value="1"/>
</dbReference>
<dbReference type="InterPro" id="IPR036396">
    <property type="entry name" value="Cyt_P450_sf"/>
</dbReference>
<dbReference type="PRINTS" id="PR00463">
    <property type="entry name" value="EP450I"/>
</dbReference>
<keyword evidence="5" id="KW-0560">Oxidoreductase</keyword>
<organism evidence="8 9">
    <name type="scientific">Plutella xylostella</name>
    <name type="common">Diamondback moth</name>
    <name type="synonym">Plutella maculipennis</name>
    <dbReference type="NCBI Taxonomy" id="51655"/>
    <lineage>
        <taxon>Eukaryota</taxon>
        <taxon>Metazoa</taxon>
        <taxon>Ecdysozoa</taxon>
        <taxon>Arthropoda</taxon>
        <taxon>Hexapoda</taxon>
        <taxon>Insecta</taxon>
        <taxon>Pterygota</taxon>
        <taxon>Neoptera</taxon>
        <taxon>Endopterygota</taxon>
        <taxon>Lepidoptera</taxon>
        <taxon>Glossata</taxon>
        <taxon>Ditrysia</taxon>
        <taxon>Yponomeutoidea</taxon>
        <taxon>Plutellidae</taxon>
        <taxon>Plutella</taxon>
    </lineage>
</organism>
<comment type="cofactor">
    <cofactor evidence="1">
        <name>heme</name>
        <dbReference type="ChEBI" id="CHEBI:30413"/>
    </cofactor>
</comment>
<dbReference type="PANTHER" id="PTHR24291">
    <property type="entry name" value="CYTOCHROME P450 FAMILY 4"/>
    <property type="match status" value="1"/>
</dbReference>
<keyword evidence="7" id="KW-0503">Monooxygenase</keyword>
<evidence type="ECO:0000256" key="2">
    <source>
        <dbReference type="ARBA" id="ARBA00010617"/>
    </source>
</evidence>
<dbReference type="Proteomes" id="UP000823941">
    <property type="component" value="Chromosome 16"/>
</dbReference>
<gene>
    <name evidence="8" type="ORF">JYU34_011793</name>
</gene>
<sequence>MLWLLLAVSLALWWAGWRVRHRRLLALGGALPGPAALPGLGNAWKFMCKPEHLVKVIQDLSVEYGDVMRFWLGPDLNVVVSDPGYLRTLMNGNKISVKGQQYKYMSDVLGKGILSGSGPVWRKHRKIATPNYSKRAIDSYEAFFNQEAAEMLVRLRERDGETLDMHEEVVRATSYVACQTLMGLTKEQTSNLPHFHYLIEKSQRMYDIVFFRMTTWWLQIDPVFWLTSYYRDQKTFVSKMMEFCGAILDLRTQALRDLGKDKIEKLMGTEDDLPSNTELSVIDRFLLSKELSWEEMCHETFTVFTSSQEATAKIASFLLLMMAQHPDCQEKLYAEIKSVMGEEDRDIYDEDLKRMEYLELVFREVIRLFPIGVLLQRTVTEDIELGSVTLPSGCSLVVPIYSLHRDPRFWRHPEDFDPERFTPENSKGRHPYCYIPFSMGPMDCLGRHFAIKVVKTVCVRILREFHLSSPEPYADLQVYFSISAVPLKGFPVTLTRRKCL</sequence>
<dbReference type="Gene3D" id="1.10.630.10">
    <property type="entry name" value="Cytochrome P450"/>
    <property type="match status" value="1"/>
</dbReference>
<evidence type="ECO:0008006" key="10">
    <source>
        <dbReference type="Google" id="ProtNLM"/>
    </source>
</evidence>